<keyword evidence="2" id="KW-0067">ATP-binding</keyword>
<evidence type="ECO:0000256" key="2">
    <source>
        <dbReference type="ARBA" id="ARBA00022840"/>
    </source>
</evidence>
<keyword evidence="1" id="KW-0547">Nucleotide-binding</keyword>
<dbReference type="GO" id="GO:0006529">
    <property type="term" value="P:asparagine biosynthetic process"/>
    <property type="evidence" value="ECO:0007669"/>
    <property type="project" value="InterPro"/>
</dbReference>
<evidence type="ECO:0000256" key="1">
    <source>
        <dbReference type="ARBA" id="ARBA00022741"/>
    </source>
</evidence>
<accession>A0AAU9M253</accession>
<dbReference type="Gene3D" id="3.40.50.620">
    <property type="entry name" value="HUPs"/>
    <property type="match status" value="1"/>
</dbReference>
<dbReference type="GO" id="GO:0005829">
    <property type="term" value="C:cytosol"/>
    <property type="evidence" value="ECO:0007669"/>
    <property type="project" value="TreeGrafter"/>
</dbReference>
<dbReference type="InterPro" id="IPR014729">
    <property type="entry name" value="Rossmann-like_a/b/a_fold"/>
</dbReference>
<dbReference type="GO" id="GO:0005524">
    <property type="term" value="F:ATP binding"/>
    <property type="evidence" value="ECO:0007669"/>
    <property type="project" value="UniProtKB-KW"/>
</dbReference>
<reference evidence="4 5" key="1">
    <citation type="submission" date="2022-01" db="EMBL/GenBank/DDBJ databases">
        <authorList>
            <person name="Xiong W."/>
            <person name="Schranz E."/>
        </authorList>
    </citation>
    <scope>NUCLEOTIDE SEQUENCE [LARGE SCALE GENOMIC DNA]</scope>
</reference>
<dbReference type="InterPro" id="IPR001962">
    <property type="entry name" value="Asn_synthase"/>
</dbReference>
<dbReference type="SUPFAM" id="SSF52402">
    <property type="entry name" value="Adenine nucleotide alpha hydrolases-like"/>
    <property type="match status" value="1"/>
</dbReference>
<dbReference type="PANTHER" id="PTHR11772:SF2">
    <property type="entry name" value="ASPARAGINE SYNTHETASE [GLUTAMINE-HYDROLYZING]"/>
    <property type="match status" value="1"/>
</dbReference>
<organism evidence="4 5">
    <name type="scientific">Lactuca virosa</name>
    <dbReference type="NCBI Taxonomy" id="75947"/>
    <lineage>
        <taxon>Eukaryota</taxon>
        <taxon>Viridiplantae</taxon>
        <taxon>Streptophyta</taxon>
        <taxon>Embryophyta</taxon>
        <taxon>Tracheophyta</taxon>
        <taxon>Spermatophyta</taxon>
        <taxon>Magnoliopsida</taxon>
        <taxon>eudicotyledons</taxon>
        <taxon>Gunneridae</taxon>
        <taxon>Pentapetalae</taxon>
        <taxon>asterids</taxon>
        <taxon>campanulids</taxon>
        <taxon>Asterales</taxon>
        <taxon>Asteraceae</taxon>
        <taxon>Cichorioideae</taxon>
        <taxon>Cichorieae</taxon>
        <taxon>Lactucinae</taxon>
        <taxon>Lactuca</taxon>
    </lineage>
</organism>
<evidence type="ECO:0000313" key="4">
    <source>
        <dbReference type="EMBL" id="CAH1419897.1"/>
    </source>
</evidence>
<dbReference type="GO" id="GO:0004066">
    <property type="term" value="F:asparagine synthase (glutamine-hydrolyzing) activity"/>
    <property type="evidence" value="ECO:0007669"/>
    <property type="project" value="InterPro"/>
</dbReference>
<sequence>MVTILRLRHRGPDWSGLHSEQDCYLNSYDVAMSIDPKWKMIQRDIGRIEKLVLRNAFDDAESPYLPKHILYRQKEQFSDTVGLMVQLERAKQSTKSAILMNLESRMVASEDIGRQCPFQPSYTECGYYVLKFMKAVVDEGLEVLNNNFWGKRHRA</sequence>
<feature type="domain" description="Asparagine synthetase" evidence="3">
    <location>
        <begin position="29"/>
        <end position="92"/>
    </location>
</feature>
<dbReference type="Proteomes" id="UP001157418">
    <property type="component" value="Unassembled WGS sequence"/>
</dbReference>
<evidence type="ECO:0000259" key="3">
    <source>
        <dbReference type="Pfam" id="PF00733"/>
    </source>
</evidence>
<dbReference type="AlphaFoldDB" id="A0AAU9M253"/>
<comment type="caution">
    <text evidence="4">The sequence shown here is derived from an EMBL/GenBank/DDBJ whole genome shotgun (WGS) entry which is preliminary data.</text>
</comment>
<evidence type="ECO:0000313" key="5">
    <source>
        <dbReference type="Proteomes" id="UP001157418"/>
    </source>
</evidence>
<dbReference type="EMBL" id="CAKMRJ010000628">
    <property type="protein sequence ID" value="CAH1419897.1"/>
    <property type="molecule type" value="Genomic_DNA"/>
</dbReference>
<name>A0AAU9M253_9ASTR</name>
<protein>
    <recommendedName>
        <fullName evidence="3">Asparagine synthetase domain-containing protein</fullName>
    </recommendedName>
</protein>
<proteinExistence type="predicted"/>
<dbReference type="PANTHER" id="PTHR11772">
    <property type="entry name" value="ASPARAGINE SYNTHETASE"/>
    <property type="match status" value="1"/>
</dbReference>
<gene>
    <name evidence="4" type="ORF">LVIROSA_LOCUS7396</name>
</gene>
<dbReference type="Pfam" id="PF00733">
    <property type="entry name" value="Asn_synthase"/>
    <property type="match status" value="1"/>
</dbReference>
<keyword evidence="5" id="KW-1185">Reference proteome</keyword>
<dbReference type="InterPro" id="IPR050795">
    <property type="entry name" value="Asn_Synthetase"/>
</dbReference>